<keyword evidence="2" id="KW-1185">Reference proteome</keyword>
<proteinExistence type="predicted"/>
<dbReference type="Proteomes" id="UP000469440">
    <property type="component" value="Unassembled WGS sequence"/>
</dbReference>
<comment type="caution">
    <text evidence="1">The sequence shown here is derived from an EMBL/GenBank/DDBJ whole genome shotgun (WGS) entry which is preliminary data.</text>
</comment>
<reference evidence="1 2" key="1">
    <citation type="submission" date="2019-09" db="EMBL/GenBank/DDBJ databases">
        <title>Genome sequence of Clostridium sp. EA1.</title>
        <authorList>
            <person name="Poehlein A."/>
            <person name="Bengelsdorf F.R."/>
            <person name="Daniel R."/>
        </authorList>
    </citation>
    <scope>NUCLEOTIDE SEQUENCE [LARGE SCALE GENOMIC DNA]</scope>
    <source>
        <strain evidence="1 2">EA1</strain>
    </source>
</reference>
<accession>A0A6N8I1U6</accession>
<organism evidence="1 2">
    <name type="scientific">Caproicibacter fermentans</name>
    <dbReference type="NCBI Taxonomy" id="2576756"/>
    <lineage>
        <taxon>Bacteria</taxon>
        <taxon>Bacillati</taxon>
        <taxon>Bacillota</taxon>
        <taxon>Clostridia</taxon>
        <taxon>Eubacteriales</taxon>
        <taxon>Acutalibacteraceae</taxon>
        <taxon>Caproicibacter</taxon>
    </lineage>
</organism>
<evidence type="ECO:0000313" key="2">
    <source>
        <dbReference type="Proteomes" id="UP000469440"/>
    </source>
</evidence>
<dbReference type="RefSeq" id="WP_156990991.1">
    <property type="nucleotide sequence ID" value="NZ_VWXL01000083.1"/>
</dbReference>
<dbReference type="EMBL" id="VWXL01000083">
    <property type="protein sequence ID" value="MVB12076.1"/>
    <property type="molecule type" value="Genomic_DNA"/>
</dbReference>
<evidence type="ECO:0000313" key="1">
    <source>
        <dbReference type="EMBL" id="MVB12076.1"/>
    </source>
</evidence>
<name>A0A6N8I1U6_9FIRM</name>
<protein>
    <submittedName>
        <fullName evidence="1">Uncharacterized protein</fullName>
    </submittedName>
</protein>
<dbReference type="AlphaFoldDB" id="A0A6N8I1U6"/>
<dbReference type="OrthoDB" id="9757976at2"/>
<gene>
    <name evidence="1" type="ORF">CAFE_28070</name>
</gene>
<sequence length="266" mass="30997">MCDHDADQDNADFNFNKFWGPDGYRSRVVFERGSDMYCVYCGDVADTREHCPSKVFLSKPYPDDLPVVPACQKCNNGFSKDELYTKAFIEYYQNYCYYTTISVSEKRKEVREAKQKFAECVESNKIVYDERIGEILIKLSICHAAYELTEAYHEDDRSGMPEYVSYTFRPNMTQEEIDASDDFIPINDCVLPIIGSRVFNKIYVFGPALSAVESDDMFVTQQAVMDWTDVQDNHYRYVCWLDSQHINVKLVINEFLYAMVVFNLEQ</sequence>